<sequence length="89" mass="10318">MECESSDDFFEDSGSDWTPLNEIEYDSILAFDSDEENVPPIEKNHESDLPDVNIIPATSSSSDLEEVNTPTRKRKRFTKKMEEKCHEYK</sequence>
<organism evidence="2 3">
    <name type="scientific">Macrosiphum euphorbiae</name>
    <name type="common">potato aphid</name>
    <dbReference type="NCBI Taxonomy" id="13131"/>
    <lineage>
        <taxon>Eukaryota</taxon>
        <taxon>Metazoa</taxon>
        <taxon>Ecdysozoa</taxon>
        <taxon>Arthropoda</taxon>
        <taxon>Hexapoda</taxon>
        <taxon>Insecta</taxon>
        <taxon>Pterygota</taxon>
        <taxon>Neoptera</taxon>
        <taxon>Paraneoptera</taxon>
        <taxon>Hemiptera</taxon>
        <taxon>Sternorrhyncha</taxon>
        <taxon>Aphidomorpha</taxon>
        <taxon>Aphidoidea</taxon>
        <taxon>Aphididae</taxon>
        <taxon>Macrosiphini</taxon>
        <taxon>Macrosiphum</taxon>
    </lineage>
</organism>
<dbReference type="AlphaFoldDB" id="A0AAV0XWQ9"/>
<name>A0AAV0XWQ9_9HEMI</name>
<comment type="caution">
    <text evidence="2">The sequence shown here is derived from an EMBL/GenBank/DDBJ whole genome shotgun (WGS) entry which is preliminary data.</text>
</comment>
<accession>A0AAV0XWQ9</accession>
<proteinExistence type="predicted"/>
<evidence type="ECO:0000313" key="3">
    <source>
        <dbReference type="Proteomes" id="UP001160148"/>
    </source>
</evidence>
<evidence type="ECO:0000256" key="1">
    <source>
        <dbReference type="SAM" id="MobiDB-lite"/>
    </source>
</evidence>
<reference evidence="2 3" key="1">
    <citation type="submission" date="2023-01" db="EMBL/GenBank/DDBJ databases">
        <authorList>
            <person name="Whitehead M."/>
        </authorList>
    </citation>
    <scope>NUCLEOTIDE SEQUENCE [LARGE SCALE GENOMIC DNA]</scope>
</reference>
<dbReference type="Proteomes" id="UP001160148">
    <property type="component" value="Unassembled WGS sequence"/>
</dbReference>
<protein>
    <submittedName>
        <fullName evidence="2">Uncharacterized protein</fullName>
    </submittedName>
</protein>
<keyword evidence="3" id="KW-1185">Reference proteome</keyword>
<feature type="region of interest" description="Disordered" evidence="1">
    <location>
        <begin position="37"/>
        <end position="76"/>
    </location>
</feature>
<dbReference type="EMBL" id="CARXXK010001085">
    <property type="protein sequence ID" value="CAI6372893.1"/>
    <property type="molecule type" value="Genomic_DNA"/>
</dbReference>
<gene>
    <name evidence="2" type="ORF">MEUPH1_LOCUS26706</name>
</gene>
<evidence type="ECO:0000313" key="2">
    <source>
        <dbReference type="EMBL" id="CAI6372893.1"/>
    </source>
</evidence>